<accession>A0A921QV93</accession>
<comment type="caution">
    <text evidence="2">The sequence shown here is derived from an EMBL/GenBank/DDBJ whole genome shotgun (WGS) entry which is preliminary data.</text>
</comment>
<dbReference type="Proteomes" id="UP000807115">
    <property type="component" value="Chromosome 6"/>
</dbReference>
<reference evidence="2" key="1">
    <citation type="journal article" date="2019" name="BMC Genomics">
        <title>A new reference genome for Sorghum bicolor reveals high levels of sequence similarity between sweet and grain genotypes: implications for the genetics of sugar metabolism.</title>
        <authorList>
            <person name="Cooper E.A."/>
            <person name="Brenton Z.W."/>
            <person name="Flinn B.S."/>
            <person name="Jenkins J."/>
            <person name="Shu S."/>
            <person name="Flowers D."/>
            <person name="Luo F."/>
            <person name="Wang Y."/>
            <person name="Xia P."/>
            <person name="Barry K."/>
            <person name="Daum C."/>
            <person name="Lipzen A."/>
            <person name="Yoshinaga Y."/>
            <person name="Schmutz J."/>
            <person name="Saski C."/>
            <person name="Vermerris W."/>
            <person name="Kresovich S."/>
        </authorList>
    </citation>
    <scope>NUCLEOTIDE SEQUENCE</scope>
</reference>
<name>A0A921QV93_SORBI</name>
<dbReference type="EMBL" id="CM027685">
    <property type="protein sequence ID" value="KAG0527211.1"/>
    <property type="molecule type" value="Genomic_DNA"/>
</dbReference>
<dbReference type="AlphaFoldDB" id="A0A921QV93"/>
<sequence>MGHRGSLPGSAAVAPSWEDPRESCRRVVQLAHHSLHRFANEREGGNWREREVVVVNWWR</sequence>
<proteinExistence type="predicted"/>
<evidence type="ECO:0000313" key="3">
    <source>
        <dbReference type="Proteomes" id="UP000807115"/>
    </source>
</evidence>
<evidence type="ECO:0000313" key="2">
    <source>
        <dbReference type="EMBL" id="KAG0527211.1"/>
    </source>
</evidence>
<organism evidence="2 3">
    <name type="scientific">Sorghum bicolor</name>
    <name type="common">Sorghum</name>
    <name type="synonym">Sorghum vulgare</name>
    <dbReference type="NCBI Taxonomy" id="4558"/>
    <lineage>
        <taxon>Eukaryota</taxon>
        <taxon>Viridiplantae</taxon>
        <taxon>Streptophyta</taxon>
        <taxon>Embryophyta</taxon>
        <taxon>Tracheophyta</taxon>
        <taxon>Spermatophyta</taxon>
        <taxon>Magnoliopsida</taxon>
        <taxon>Liliopsida</taxon>
        <taxon>Poales</taxon>
        <taxon>Poaceae</taxon>
        <taxon>PACMAD clade</taxon>
        <taxon>Panicoideae</taxon>
        <taxon>Andropogonodae</taxon>
        <taxon>Andropogoneae</taxon>
        <taxon>Sorghinae</taxon>
        <taxon>Sorghum</taxon>
    </lineage>
</organism>
<protein>
    <submittedName>
        <fullName evidence="2">Uncharacterized protein</fullName>
    </submittedName>
</protein>
<evidence type="ECO:0000256" key="1">
    <source>
        <dbReference type="SAM" id="MobiDB-lite"/>
    </source>
</evidence>
<gene>
    <name evidence="2" type="ORF">BDA96_06G213700</name>
</gene>
<reference evidence="2" key="2">
    <citation type="submission" date="2020-10" db="EMBL/GenBank/DDBJ databases">
        <authorList>
            <person name="Cooper E.A."/>
            <person name="Brenton Z.W."/>
            <person name="Flinn B.S."/>
            <person name="Jenkins J."/>
            <person name="Shu S."/>
            <person name="Flowers D."/>
            <person name="Luo F."/>
            <person name="Wang Y."/>
            <person name="Xia P."/>
            <person name="Barry K."/>
            <person name="Daum C."/>
            <person name="Lipzen A."/>
            <person name="Yoshinaga Y."/>
            <person name="Schmutz J."/>
            <person name="Saski C."/>
            <person name="Vermerris W."/>
            <person name="Kresovich S."/>
        </authorList>
    </citation>
    <scope>NUCLEOTIDE SEQUENCE</scope>
</reference>
<feature type="region of interest" description="Disordered" evidence="1">
    <location>
        <begin position="1"/>
        <end position="20"/>
    </location>
</feature>